<keyword evidence="2" id="KW-1185">Reference proteome</keyword>
<organism evidence="1 2">
    <name type="scientific">Naganishia adeliensis</name>
    <dbReference type="NCBI Taxonomy" id="92952"/>
    <lineage>
        <taxon>Eukaryota</taxon>
        <taxon>Fungi</taxon>
        <taxon>Dikarya</taxon>
        <taxon>Basidiomycota</taxon>
        <taxon>Agaricomycotina</taxon>
        <taxon>Tremellomycetes</taxon>
        <taxon>Filobasidiales</taxon>
        <taxon>Filobasidiaceae</taxon>
        <taxon>Naganishia</taxon>
    </lineage>
</organism>
<protein>
    <submittedName>
        <fullName evidence="1">Uncharacterized protein</fullName>
    </submittedName>
</protein>
<proteinExistence type="predicted"/>
<evidence type="ECO:0000313" key="1">
    <source>
        <dbReference type="EMBL" id="KAJ9116073.1"/>
    </source>
</evidence>
<dbReference type="EMBL" id="JASBWS010000004">
    <property type="protein sequence ID" value="KAJ9116073.1"/>
    <property type="molecule type" value="Genomic_DNA"/>
</dbReference>
<reference evidence="1" key="1">
    <citation type="submission" date="2023-04" db="EMBL/GenBank/DDBJ databases">
        <title>Draft Genome sequencing of Naganishia species isolated from polar environments using Oxford Nanopore Technology.</title>
        <authorList>
            <person name="Leo P."/>
            <person name="Venkateswaran K."/>
        </authorList>
    </citation>
    <scope>NUCLEOTIDE SEQUENCE</scope>
    <source>
        <strain evidence="1">MNA-CCFEE 5262</strain>
    </source>
</reference>
<dbReference type="Proteomes" id="UP001230649">
    <property type="component" value="Unassembled WGS sequence"/>
</dbReference>
<comment type="caution">
    <text evidence="1">The sequence shown here is derived from an EMBL/GenBank/DDBJ whole genome shotgun (WGS) entry which is preliminary data.</text>
</comment>
<accession>A0ACC2WX80</accession>
<gene>
    <name evidence="1" type="ORF">QFC20_000746</name>
</gene>
<sequence>MAQMGINTVRLPVRIYVFPGLSKKSQLTYGRPLDQVGYWSVGRANCHCEDTPFWPYIEKYDSQWSYEEKAISWAAQYQIGVLIDFHGAEGSQNGWEHAGIDLKKATFLDNKSFKEHTSTDESTLNRLRPILGDDFSFYISGSISDPLRIDWIRRQPGFIVMDYHVYPVFDSRYKRKSAQQQIDMMNKEYTPLYEKVSDINLISKKSTSLNISQESSPTLMRRLESGLVQTRTAKWTGTVRKPFATQRPAIAGIHYWSWKTQGDWFNTWSFLSSSGGPDGFSRIGNPDDRPLLVPANGQNNFWPTSSGMSAKGPHKKRNSVVEEAPDAVEIWDEGCRTAQEFADYGAR</sequence>
<evidence type="ECO:0000313" key="2">
    <source>
        <dbReference type="Proteomes" id="UP001230649"/>
    </source>
</evidence>
<name>A0ACC2WX80_9TREE</name>